<evidence type="ECO:0000313" key="2">
    <source>
        <dbReference type="Proteomes" id="UP001620597"/>
    </source>
</evidence>
<sequence length="160" mass="17840">MGMLADSGSSAAIAAEALVRVWVINHPLTPEQVDCATTVMLKVLDGKCKMPRHEKVRMTWLYDAVKHQPGELLGSDTHQLIVRARHCLYLANMQAQASELPRETLAELDPALTLEVYERRLLAETRLSRPVMKEFKGWIRQQGLLPEKHASQSNASADAA</sequence>
<evidence type="ECO:0000313" key="1">
    <source>
        <dbReference type="EMBL" id="MFK4752969.1"/>
    </source>
</evidence>
<comment type="caution">
    <text evidence="1">The sequence shown here is derived from an EMBL/GenBank/DDBJ whole genome shotgun (WGS) entry which is preliminary data.</text>
</comment>
<protein>
    <submittedName>
        <fullName evidence="1">Uncharacterized protein</fullName>
    </submittedName>
</protein>
<dbReference type="Proteomes" id="UP001620597">
    <property type="component" value="Unassembled WGS sequence"/>
</dbReference>
<accession>A0ABW8NJ20</accession>
<dbReference type="EMBL" id="JBBKTX010000012">
    <property type="protein sequence ID" value="MFK4752969.1"/>
    <property type="molecule type" value="Genomic_DNA"/>
</dbReference>
<reference evidence="1 2" key="1">
    <citation type="submission" date="2024-03" db="EMBL/GenBank/DDBJ databases">
        <title>High-quality draft genome sequence of Oceanobacter sp. wDCs-4.</title>
        <authorList>
            <person name="Dong C."/>
        </authorList>
    </citation>
    <scope>NUCLEOTIDE SEQUENCE [LARGE SCALE GENOMIC DNA]</scope>
    <source>
        <strain evidence="2">wDCs-4</strain>
    </source>
</reference>
<gene>
    <name evidence="1" type="ORF">WG929_11160</name>
</gene>
<keyword evidence="2" id="KW-1185">Reference proteome</keyword>
<organism evidence="1 2">
    <name type="scientific">Oceanobacter antarcticus</name>
    <dbReference type="NCBI Taxonomy" id="3133425"/>
    <lineage>
        <taxon>Bacteria</taxon>
        <taxon>Pseudomonadati</taxon>
        <taxon>Pseudomonadota</taxon>
        <taxon>Gammaproteobacteria</taxon>
        <taxon>Oceanospirillales</taxon>
        <taxon>Oceanospirillaceae</taxon>
        <taxon>Oceanobacter</taxon>
    </lineage>
</organism>
<name>A0ABW8NJ20_9GAMM</name>
<dbReference type="RefSeq" id="WP_416206081.1">
    <property type="nucleotide sequence ID" value="NZ_JBBKTX010000012.1"/>
</dbReference>
<proteinExistence type="predicted"/>